<gene>
    <name evidence="1" type="ORF">FNK824_LOCUS32718</name>
</gene>
<dbReference type="AlphaFoldDB" id="A0A819X2H0"/>
<name>A0A819X2H0_9BILA</name>
<proteinExistence type="predicted"/>
<evidence type="ECO:0000313" key="1">
    <source>
        <dbReference type="EMBL" id="CAF4130412.1"/>
    </source>
</evidence>
<reference evidence="1" key="1">
    <citation type="submission" date="2021-02" db="EMBL/GenBank/DDBJ databases">
        <authorList>
            <person name="Nowell W R."/>
        </authorList>
    </citation>
    <scope>NUCLEOTIDE SEQUENCE</scope>
</reference>
<dbReference type="EMBL" id="CAJOBE010011413">
    <property type="protein sequence ID" value="CAF4130412.1"/>
    <property type="molecule type" value="Genomic_DNA"/>
</dbReference>
<comment type="caution">
    <text evidence="1">The sequence shown here is derived from an EMBL/GenBank/DDBJ whole genome shotgun (WGS) entry which is preliminary data.</text>
</comment>
<accession>A0A819X2H0</accession>
<protein>
    <submittedName>
        <fullName evidence="1">Uncharacterized protein</fullName>
    </submittedName>
</protein>
<sequence length="52" mass="5826">MIYSLLIRIDHFTITAGVARSACQISNDASLIVYYPFDTTGTYNDYSVNLCN</sequence>
<dbReference type="Proteomes" id="UP000663874">
    <property type="component" value="Unassembled WGS sequence"/>
</dbReference>
<evidence type="ECO:0000313" key="2">
    <source>
        <dbReference type="Proteomes" id="UP000663874"/>
    </source>
</evidence>
<feature type="non-terminal residue" evidence="1">
    <location>
        <position position="1"/>
    </location>
</feature>
<organism evidence="1 2">
    <name type="scientific">Rotaria sordida</name>
    <dbReference type="NCBI Taxonomy" id="392033"/>
    <lineage>
        <taxon>Eukaryota</taxon>
        <taxon>Metazoa</taxon>
        <taxon>Spiralia</taxon>
        <taxon>Gnathifera</taxon>
        <taxon>Rotifera</taxon>
        <taxon>Eurotatoria</taxon>
        <taxon>Bdelloidea</taxon>
        <taxon>Philodinida</taxon>
        <taxon>Philodinidae</taxon>
        <taxon>Rotaria</taxon>
    </lineage>
</organism>